<feature type="domain" description="Peptidase M50" evidence="13">
    <location>
        <begin position="28"/>
        <end position="104"/>
    </location>
</feature>
<evidence type="ECO:0000256" key="5">
    <source>
        <dbReference type="ARBA" id="ARBA00022692"/>
    </source>
</evidence>
<comment type="similarity">
    <text evidence="3">Belongs to the peptidase M50B family.</text>
</comment>
<dbReference type="GO" id="GO:0016020">
    <property type="term" value="C:membrane"/>
    <property type="evidence" value="ECO:0007669"/>
    <property type="project" value="UniProtKB-SubCell"/>
</dbReference>
<sequence>MDRQSKIWLLFTVGLSFLIWSLLISWKFSVAIIPAILFHEYGHYYWMGREGIQKRSMMMIPPFGAVAACQEPWPSREAETRIALAGPIFGFISAVGIFVLWQMFRYPILGATTYLICFFNMFNLLAPIPILDGGRVIKSILCSMDEKWGVLFYYFGFMVLLASFIWIPGAGLIATVIGYLLYKDFQYHRMLPQILSNSRLALGLLAFVDREKILYDDKDQEEDVVKSIFFASGLEWVPEKNKSGLEKVIKDLELRINPPGMNLSQAVNHFFVYLSLNLCYAILFLQLTNVNFSNYLSFFK</sequence>
<keyword evidence="5 12" id="KW-0812">Transmembrane</keyword>
<evidence type="ECO:0000313" key="14">
    <source>
        <dbReference type="EMBL" id="OGN31240.1"/>
    </source>
</evidence>
<comment type="caution">
    <text evidence="14">The sequence shown here is derived from an EMBL/GenBank/DDBJ whole genome shotgun (WGS) entry which is preliminary data.</text>
</comment>
<feature type="transmembrane region" description="Helical" evidence="12">
    <location>
        <begin position="270"/>
        <end position="288"/>
    </location>
</feature>
<dbReference type="GO" id="GO:0008237">
    <property type="term" value="F:metallopeptidase activity"/>
    <property type="evidence" value="ECO:0007669"/>
    <property type="project" value="UniProtKB-KW"/>
</dbReference>
<feature type="transmembrane region" description="Helical" evidence="12">
    <location>
        <begin position="7"/>
        <end position="37"/>
    </location>
</feature>
<evidence type="ECO:0000256" key="11">
    <source>
        <dbReference type="ARBA" id="ARBA00023136"/>
    </source>
</evidence>
<dbReference type="PANTHER" id="PTHR39188:SF3">
    <property type="entry name" value="STAGE IV SPORULATION PROTEIN FB"/>
    <property type="match status" value="1"/>
</dbReference>
<feature type="transmembrane region" description="Helical" evidence="12">
    <location>
        <begin position="82"/>
        <end position="101"/>
    </location>
</feature>
<proteinExistence type="inferred from homology"/>
<name>A0A1F8H1V0_9BACT</name>
<evidence type="ECO:0000256" key="2">
    <source>
        <dbReference type="ARBA" id="ARBA00004141"/>
    </source>
</evidence>
<keyword evidence="4" id="KW-0645">Protease</keyword>
<evidence type="ECO:0000256" key="7">
    <source>
        <dbReference type="ARBA" id="ARBA00022801"/>
    </source>
</evidence>
<accession>A0A1F8H1V0</accession>
<feature type="transmembrane region" description="Helical" evidence="12">
    <location>
        <begin position="151"/>
        <end position="182"/>
    </location>
</feature>
<gene>
    <name evidence="14" type="ORF">A3I92_02190</name>
</gene>
<keyword evidence="9 12" id="KW-1133">Transmembrane helix</keyword>
<dbReference type="Pfam" id="PF02163">
    <property type="entry name" value="Peptidase_M50"/>
    <property type="match status" value="1"/>
</dbReference>
<evidence type="ECO:0000256" key="3">
    <source>
        <dbReference type="ARBA" id="ARBA00007931"/>
    </source>
</evidence>
<dbReference type="InterPro" id="IPR008915">
    <property type="entry name" value="Peptidase_M50"/>
</dbReference>
<protein>
    <recommendedName>
        <fullName evidence="13">Peptidase M50 domain-containing protein</fullName>
    </recommendedName>
</protein>
<evidence type="ECO:0000256" key="9">
    <source>
        <dbReference type="ARBA" id="ARBA00022989"/>
    </source>
</evidence>
<comment type="subcellular location">
    <subcellularLocation>
        <location evidence="2">Membrane</location>
        <topology evidence="2">Multi-pass membrane protein</topology>
    </subcellularLocation>
</comment>
<comment type="cofactor">
    <cofactor evidence="1">
        <name>Zn(2+)</name>
        <dbReference type="ChEBI" id="CHEBI:29105"/>
    </cofactor>
</comment>
<dbReference type="AlphaFoldDB" id="A0A1F8H1V0"/>
<evidence type="ECO:0000256" key="1">
    <source>
        <dbReference type="ARBA" id="ARBA00001947"/>
    </source>
</evidence>
<keyword evidence="8" id="KW-0862">Zinc</keyword>
<dbReference type="GO" id="GO:0046872">
    <property type="term" value="F:metal ion binding"/>
    <property type="evidence" value="ECO:0007669"/>
    <property type="project" value="UniProtKB-KW"/>
</dbReference>
<dbReference type="EMBL" id="MGKS01000040">
    <property type="protein sequence ID" value="OGN31240.1"/>
    <property type="molecule type" value="Genomic_DNA"/>
</dbReference>
<feature type="transmembrane region" description="Helical" evidence="12">
    <location>
        <begin position="108"/>
        <end position="131"/>
    </location>
</feature>
<dbReference type="Proteomes" id="UP000177676">
    <property type="component" value="Unassembled WGS sequence"/>
</dbReference>
<evidence type="ECO:0000256" key="4">
    <source>
        <dbReference type="ARBA" id="ARBA00022670"/>
    </source>
</evidence>
<keyword evidence="11 12" id="KW-0472">Membrane</keyword>
<keyword evidence="6" id="KW-0479">Metal-binding</keyword>
<keyword evidence="10" id="KW-0482">Metalloprotease</keyword>
<evidence type="ECO:0000256" key="6">
    <source>
        <dbReference type="ARBA" id="ARBA00022723"/>
    </source>
</evidence>
<evidence type="ECO:0000259" key="13">
    <source>
        <dbReference type="Pfam" id="PF02163"/>
    </source>
</evidence>
<organism evidence="14 15">
    <name type="scientific">Candidatus Yanofskybacteria bacterium RIFCSPLOWO2_02_FULL_43_10b</name>
    <dbReference type="NCBI Taxonomy" id="1802704"/>
    <lineage>
        <taxon>Bacteria</taxon>
        <taxon>Candidatus Yanofskyibacteriota</taxon>
    </lineage>
</organism>
<evidence type="ECO:0000313" key="15">
    <source>
        <dbReference type="Proteomes" id="UP000177676"/>
    </source>
</evidence>
<evidence type="ECO:0000256" key="12">
    <source>
        <dbReference type="SAM" id="Phobius"/>
    </source>
</evidence>
<reference evidence="14 15" key="1">
    <citation type="journal article" date="2016" name="Nat. Commun.">
        <title>Thousands of microbial genomes shed light on interconnected biogeochemical processes in an aquifer system.</title>
        <authorList>
            <person name="Anantharaman K."/>
            <person name="Brown C.T."/>
            <person name="Hug L.A."/>
            <person name="Sharon I."/>
            <person name="Castelle C.J."/>
            <person name="Probst A.J."/>
            <person name="Thomas B.C."/>
            <person name="Singh A."/>
            <person name="Wilkins M.J."/>
            <person name="Karaoz U."/>
            <person name="Brodie E.L."/>
            <person name="Williams K.H."/>
            <person name="Hubbard S.S."/>
            <person name="Banfield J.F."/>
        </authorList>
    </citation>
    <scope>NUCLEOTIDE SEQUENCE [LARGE SCALE GENOMIC DNA]</scope>
</reference>
<keyword evidence="7" id="KW-0378">Hydrolase</keyword>
<dbReference type="GO" id="GO:0006508">
    <property type="term" value="P:proteolysis"/>
    <property type="evidence" value="ECO:0007669"/>
    <property type="project" value="UniProtKB-KW"/>
</dbReference>
<evidence type="ECO:0000256" key="10">
    <source>
        <dbReference type="ARBA" id="ARBA00023049"/>
    </source>
</evidence>
<dbReference type="PANTHER" id="PTHR39188">
    <property type="entry name" value="MEMBRANE-ASSOCIATED ZINC METALLOPROTEASE M50B"/>
    <property type="match status" value="1"/>
</dbReference>
<evidence type="ECO:0000256" key="8">
    <source>
        <dbReference type="ARBA" id="ARBA00022833"/>
    </source>
</evidence>